<accession>A0ACC0VMH7</accession>
<gene>
    <name evidence="1" type="ORF">PsorP6_003675</name>
</gene>
<evidence type="ECO:0000313" key="1">
    <source>
        <dbReference type="EMBL" id="KAI9907144.1"/>
    </source>
</evidence>
<sequence length="89" mass="10156">MLLSSTRLSTLEPRPNRQPETKGSTHAWNENNTENGSMNCSVDAKKKPIMANIFKPVHNETNKVSRRSIIENKMCKRTSDPSLKRREST</sequence>
<reference evidence="1 2" key="1">
    <citation type="journal article" date="2022" name="bioRxiv">
        <title>The genome of the oomycete Peronosclerospora sorghi, a cosmopolitan pathogen of maize and sorghum, is inflated with dispersed pseudogenes.</title>
        <authorList>
            <person name="Fletcher K."/>
            <person name="Martin F."/>
            <person name="Isakeit T."/>
            <person name="Cavanaugh K."/>
            <person name="Magill C."/>
            <person name="Michelmore R."/>
        </authorList>
    </citation>
    <scope>NUCLEOTIDE SEQUENCE [LARGE SCALE GENOMIC DNA]</scope>
    <source>
        <strain evidence="1">P6</strain>
    </source>
</reference>
<proteinExistence type="predicted"/>
<organism evidence="1 2">
    <name type="scientific">Peronosclerospora sorghi</name>
    <dbReference type="NCBI Taxonomy" id="230839"/>
    <lineage>
        <taxon>Eukaryota</taxon>
        <taxon>Sar</taxon>
        <taxon>Stramenopiles</taxon>
        <taxon>Oomycota</taxon>
        <taxon>Peronosporomycetes</taxon>
        <taxon>Peronosporales</taxon>
        <taxon>Peronosporaceae</taxon>
        <taxon>Peronosclerospora</taxon>
    </lineage>
</organism>
<protein>
    <submittedName>
        <fullName evidence="1">Uncharacterized protein</fullName>
    </submittedName>
</protein>
<evidence type="ECO:0000313" key="2">
    <source>
        <dbReference type="Proteomes" id="UP001163321"/>
    </source>
</evidence>
<dbReference type="Proteomes" id="UP001163321">
    <property type="component" value="Chromosome 8"/>
</dbReference>
<keyword evidence="2" id="KW-1185">Reference proteome</keyword>
<comment type="caution">
    <text evidence="1">The sequence shown here is derived from an EMBL/GenBank/DDBJ whole genome shotgun (WGS) entry which is preliminary data.</text>
</comment>
<name>A0ACC0VMH7_9STRA</name>
<dbReference type="EMBL" id="CM047587">
    <property type="protein sequence ID" value="KAI9907144.1"/>
    <property type="molecule type" value="Genomic_DNA"/>
</dbReference>